<dbReference type="Gene3D" id="2.40.50.200">
    <property type="entry name" value="Bacterial OB-fold"/>
    <property type="match status" value="1"/>
</dbReference>
<dbReference type="PANTHER" id="PTHR36571">
    <property type="entry name" value="PROTEIN YGIW"/>
    <property type="match status" value="1"/>
</dbReference>
<dbReference type="EMBL" id="PDEQ01000009">
    <property type="protein sequence ID" value="PEN11481.1"/>
    <property type="molecule type" value="Genomic_DNA"/>
</dbReference>
<dbReference type="PANTHER" id="PTHR36571:SF1">
    <property type="entry name" value="PROTEIN YGIW"/>
    <property type="match status" value="1"/>
</dbReference>
<dbReference type="SUPFAM" id="SSF101756">
    <property type="entry name" value="Hypothetical protein YgiW"/>
    <property type="match status" value="1"/>
</dbReference>
<dbReference type="Pfam" id="PF04076">
    <property type="entry name" value="BOF"/>
    <property type="match status" value="1"/>
</dbReference>
<dbReference type="InterPro" id="IPR005220">
    <property type="entry name" value="CarO-like"/>
</dbReference>
<dbReference type="RefSeq" id="WP_098078142.1">
    <property type="nucleotide sequence ID" value="NZ_PDEQ01000009.1"/>
</dbReference>
<dbReference type="OrthoDB" id="1494247at2"/>
<evidence type="ECO:0000313" key="3">
    <source>
        <dbReference type="Proteomes" id="UP000220102"/>
    </source>
</evidence>
<keyword evidence="1" id="KW-0732">Signal</keyword>
<evidence type="ECO:0000256" key="1">
    <source>
        <dbReference type="ARBA" id="ARBA00022729"/>
    </source>
</evidence>
<reference evidence="2 3" key="1">
    <citation type="submission" date="2017-10" db="EMBL/GenBank/DDBJ databases">
        <title>Draft genome of Longibacter Salinarum.</title>
        <authorList>
            <person name="Goh K.M."/>
            <person name="Shamsir M.S."/>
            <person name="Lim S.W."/>
        </authorList>
    </citation>
    <scope>NUCLEOTIDE SEQUENCE [LARGE SCALE GENOMIC DNA]</scope>
    <source>
        <strain evidence="2 3">KCTC 52045</strain>
    </source>
</reference>
<dbReference type="InterPro" id="IPR036700">
    <property type="entry name" value="BOBF_sf"/>
</dbReference>
<organism evidence="2 3">
    <name type="scientific">Longibacter salinarum</name>
    <dbReference type="NCBI Taxonomy" id="1850348"/>
    <lineage>
        <taxon>Bacteria</taxon>
        <taxon>Pseudomonadati</taxon>
        <taxon>Rhodothermota</taxon>
        <taxon>Rhodothermia</taxon>
        <taxon>Rhodothermales</taxon>
        <taxon>Salisaetaceae</taxon>
        <taxon>Longibacter</taxon>
    </lineage>
</organism>
<protein>
    <submittedName>
        <fullName evidence="2">Uncharacterized protein</fullName>
    </submittedName>
</protein>
<dbReference type="Proteomes" id="UP000220102">
    <property type="component" value="Unassembled WGS sequence"/>
</dbReference>
<name>A0A2A8CVB0_9BACT</name>
<evidence type="ECO:0000313" key="2">
    <source>
        <dbReference type="EMBL" id="PEN11481.1"/>
    </source>
</evidence>
<keyword evidence="3" id="KW-1185">Reference proteome</keyword>
<accession>A0A2A8CVB0</accession>
<sequence length="137" mass="15001">MKNISLRSHFSAITSLVGLLVALLILPGSVLAQYTGPGASPSPSTVAQVLEDPQDDQQVTLRGTILEQLSTEKYMFSDETGQIRIEIESDDFPKHEIGADTRIEISGEVENSFMRRPEIDVENITILPKNDQNGSTS</sequence>
<gene>
    <name evidence="2" type="ORF">CRI94_15730</name>
</gene>
<dbReference type="NCBIfam" id="NF033674">
    <property type="entry name" value="stress_OB_fold"/>
    <property type="match status" value="1"/>
</dbReference>
<proteinExistence type="predicted"/>
<dbReference type="AlphaFoldDB" id="A0A2A8CVB0"/>
<comment type="caution">
    <text evidence="2">The sequence shown here is derived from an EMBL/GenBank/DDBJ whole genome shotgun (WGS) entry which is preliminary data.</text>
</comment>